<dbReference type="EMBL" id="CAJVPL010006915">
    <property type="protein sequence ID" value="CAG8666930.1"/>
    <property type="molecule type" value="Genomic_DNA"/>
</dbReference>
<dbReference type="Proteomes" id="UP000789831">
    <property type="component" value="Unassembled WGS sequence"/>
</dbReference>
<organism evidence="2 3">
    <name type="scientific">Ambispora gerdemannii</name>
    <dbReference type="NCBI Taxonomy" id="144530"/>
    <lineage>
        <taxon>Eukaryota</taxon>
        <taxon>Fungi</taxon>
        <taxon>Fungi incertae sedis</taxon>
        <taxon>Mucoromycota</taxon>
        <taxon>Glomeromycotina</taxon>
        <taxon>Glomeromycetes</taxon>
        <taxon>Archaeosporales</taxon>
        <taxon>Ambisporaceae</taxon>
        <taxon>Ambispora</taxon>
    </lineage>
</organism>
<sequence>MRHAYEQNFEAHVLATISSGLVTKCEMAKGYMKQANEILNDTIRKQDEKDEEISYTITTDDEDAIPKDPNQLYSDDESTKESPMCKNNLKRKLEDELPGYDGLAFLFNDSNEDTIIEKIDENTLEEERKLPLAGDNK</sequence>
<comment type="caution">
    <text evidence="2">The sequence shown here is derived from an EMBL/GenBank/DDBJ whole genome shotgun (WGS) entry which is preliminary data.</text>
</comment>
<feature type="region of interest" description="Disordered" evidence="1">
    <location>
        <begin position="58"/>
        <end position="85"/>
    </location>
</feature>
<evidence type="ECO:0000313" key="2">
    <source>
        <dbReference type="EMBL" id="CAG8666930.1"/>
    </source>
</evidence>
<protein>
    <submittedName>
        <fullName evidence="2">4950_t:CDS:1</fullName>
    </submittedName>
</protein>
<feature type="non-terminal residue" evidence="2">
    <location>
        <position position="137"/>
    </location>
</feature>
<keyword evidence="3" id="KW-1185">Reference proteome</keyword>
<name>A0A9N9E8Q3_9GLOM</name>
<reference evidence="2" key="1">
    <citation type="submission" date="2021-06" db="EMBL/GenBank/DDBJ databases">
        <authorList>
            <person name="Kallberg Y."/>
            <person name="Tangrot J."/>
            <person name="Rosling A."/>
        </authorList>
    </citation>
    <scope>NUCLEOTIDE SEQUENCE</scope>
    <source>
        <strain evidence="2">MT106</strain>
    </source>
</reference>
<gene>
    <name evidence="2" type="ORF">AGERDE_LOCUS12080</name>
</gene>
<evidence type="ECO:0000256" key="1">
    <source>
        <dbReference type="SAM" id="MobiDB-lite"/>
    </source>
</evidence>
<dbReference type="AlphaFoldDB" id="A0A9N9E8Q3"/>
<dbReference type="OrthoDB" id="2439278at2759"/>
<evidence type="ECO:0000313" key="3">
    <source>
        <dbReference type="Proteomes" id="UP000789831"/>
    </source>
</evidence>
<accession>A0A9N9E8Q3</accession>
<proteinExistence type="predicted"/>